<dbReference type="EC" id="3.2.1.17" evidence="1"/>
<evidence type="ECO:0000313" key="1">
    <source>
        <dbReference type="EMBL" id="CPR20611.1"/>
    </source>
</evidence>
<dbReference type="AlphaFoldDB" id="A0A0G4K1D0"/>
<dbReference type="CDD" id="cd00736">
    <property type="entry name" value="lambda_lys-like"/>
    <property type="match status" value="1"/>
</dbReference>
<sequence>MAENSGTIDSLLVSLGLVIDAKSFQKGASAIKSITDGMLQLADVAGVDMGFKALTAGVASSYNELKRLSDITGFTVKQIRGLEFAMCRIGSANPVASGQRLAQLIPDIVRRHELGQLSGDAYMSSKFLPAELTRISKTQGNEAATEYFLNAYGSMNQYERHYLQSGVGITENDDIARLGKYGGKYFRESMNMSNAMTPEIDPKLAKVAQDFNDQMATLARNFENIAYSLGSKLLPIVNSFLEVINDFIHANPVISEAMIGAAGVIGTGAALGVGKKILGLGIKGGEGAVRSAIVGRAGSAVAGGALLPAALAVTSEPLVDGFLNSIFGKSDYFQNIRTAQGIGDFGSAIIGNGKGRWVNGKWVSPSLQPNPVAMDIPGNSPLYPALNNPNARSYLDTISRAEGTSAYMNSGYHTMSGGGQIADLSDHPRQLKGFQQTDGTWNKTSAVGRYQFTQKSWDEAAAALGLNDFSPQSQDLAALWLIQRAGQLDNVLSGNFMDATNNLGGVWASLPSSPYAQPKRSAAEMEEYYLSDYSYQRNTAPYNPSFSRSEPSQPCSVTQYVELNISGLGLNEQQVQDSVANALMTAGENLERSFNRNGW</sequence>
<accession>A0A0G4K1D0</accession>
<keyword evidence="1" id="KW-0378">Hydrolase</keyword>
<gene>
    <name evidence="1" type="ORF">BN1221_04415c</name>
</gene>
<proteinExistence type="predicted"/>
<dbReference type="Gene3D" id="1.10.530.10">
    <property type="match status" value="1"/>
</dbReference>
<evidence type="ECO:0000313" key="2">
    <source>
        <dbReference type="Proteomes" id="UP000044377"/>
    </source>
</evidence>
<dbReference type="STRING" id="1109412.BN1221_04415c"/>
<keyword evidence="2" id="KW-1185">Reference proteome</keyword>
<dbReference type="SUPFAM" id="SSF53955">
    <property type="entry name" value="Lysozyme-like"/>
    <property type="match status" value="1"/>
</dbReference>
<dbReference type="GO" id="GO:0003796">
    <property type="term" value="F:lysozyme activity"/>
    <property type="evidence" value="ECO:0007669"/>
    <property type="project" value="UniProtKB-EC"/>
</dbReference>
<dbReference type="RefSeq" id="WP_048639104.1">
    <property type="nucleotide sequence ID" value="NZ_CGIG01000001.1"/>
</dbReference>
<name>A0A0G4K1D0_9GAMM</name>
<organism evidence="1 2">
    <name type="scientific">Brenneria goodwinii</name>
    <dbReference type="NCBI Taxonomy" id="1109412"/>
    <lineage>
        <taxon>Bacteria</taxon>
        <taxon>Pseudomonadati</taxon>
        <taxon>Pseudomonadota</taxon>
        <taxon>Gammaproteobacteria</taxon>
        <taxon>Enterobacterales</taxon>
        <taxon>Pectobacteriaceae</taxon>
        <taxon>Brenneria</taxon>
    </lineage>
</organism>
<reference evidence="2" key="1">
    <citation type="submission" date="2015-01" db="EMBL/GenBank/DDBJ databases">
        <authorList>
            <person name="Paterson Steve"/>
        </authorList>
    </citation>
    <scope>NUCLEOTIDE SEQUENCE [LARGE SCALE GENOMIC DNA]</scope>
    <source>
        <strain evidence="2">OBR1</strain>
    </source>
</reference>
<dbReference type="InterPro" id="IPR023346">
    <property type="entry name" value="Lysozyme-like_dom_sf"/>
</dbReference>
<dbReference type="EMBL" id="CGIG01000001">
    <property type="protein sequence ID" value="CPR20611.1"/>
    <property type="molecule type" value="Genomic_DNA"/>
</dbReference>
<dbReference type="OrthoDB" id="8660079at2"/>
<dbReference type="Proteomes" id="UP000044377">
    <property type="component" value="Unassembled WGS sequence"/>
</dbReference>
<keyword evidence="1" id="KW-0326">Glycosidase</keyword>
<protein>
    <submittedName>
        <fullName evidence="1">Phage lysin, 1,4-beta-N-acetylmuramidase or lysozyme #Protein S in phage lambda</fullName>
        <ecNumber evidence="1">3.2.1.17</ecNumber>
    </submittedName>
</protein>